<feature type="region of interest" description="Disordered" evidence="1">
    <location>
        <begin position="62"/>
        <end position="83"/>
    </location>
</feature>
<protein>
    <submittedName>
        <fullName evidence="2">Uncharacterized protein</fullName>
    </submittedName>
</protein>
<name>A0AAW0JZ40_QUESU</name>
<accession>A0AAW0JZ40</accession>
<comment type="caution">
    <text evidence="2">The sequence shown here is derived from an EMBL/GenBank/DDBJ whole genome shotgun (WGS) entry which is preliminary data.</text>
</comment>
<dbReference type="Proteomes" id="UP000237347">
    <property type="component" value="Unassembled WGS sequence"/>
</dbReference>
<evidence type="ECO:0000313" key="2">
    <source>
        <dbReference type="EMBL" id="KAK7831491.1"/>
    </source>
</evidence>
<dbReference type="EMBL" id="PKMF04000443">
    <property type="protein sequence ID" value="KAK7831491.1"/>
    <property type="molecule type" value="Genomic_DNA"/>
</dbReference>
<dbReference type="AlphaFoldDB" id="A0AAW0JZ40"/>
<gene>
    <name evidence="2" type="ORF">CFP56_027278</name>
</gene>
<reference evidence="2 3" key="1">
    <citation type="journal article" date="2018" name="Sci. Data">
        <title>The draft genome sequence of cork oak.</title>
        <authorList>
            <person name="Ramos A.M."/>
            <person name="Usie A."/>
            <person name="Barbosa P."/>
            <person name="Barros P.M."/>
            <person name="Capote T."/>
            <person name="Chaves I."/>
            <person name="Simoes F."/>
            <person name="Abreu I."/>
            <person name="Carrasquinho I."/>
            <person name="Faro C."/>
            <person name="Guimaraes J.B."/>
            <person name="Mendonca D."/>
            <person name="Nobrega F."/>
            <person name="Rodrigues L."/>
            <person name="Saibo N.J.M."/>
            <person name="Varela M.C."/>
            <person name="Egas C."/>
            <person name="Matos J."/>
            <person name="Miguel C.M."/>
            <person name="Oliveira M.M."/>
            <person name="Ricardo C.P."/>
            <person name="Goncalves S."/>
        </authorList>
    </citation>
    <scope>NUCLEOTIDE SEQUENCE [LARGE SCALE GENOMIC DNA]</scope>
    <source>
        <strain evidence="3">cv. HL8</strain>
    </source>
</reference>
<organism evidence="2 3">
    <name type="scientific">Quercus suber</name>
    <name type="common">Cork oak</name>
    <dbReference type="NCBI Taxonomy" id="58331"/>
    <lineage>
        <taxon>Eukaryota</taxon>
        <taxon>Viridiplantae</taxon>
        <taxon>Streptophyta</taxon>
        <taxon>Embryophyta</taxon>
        <taxon>Tracheophyta</taxon>
        <taxon>Spermatophyta</taxon>
        <taxon>Magnoliopsida</taxon>
        <taxon>eudicotyledons</taxon>
        <taxon>Gunneridae</taxon>
        <taxon>Pentapetalae</taxon>
        <taxon>rosids</taxon>
        <taxon>fabids</taxon>
        <taxon>Fagales</taxon>
        <taxon>Fagaceae</taxon>
        <taxon>Quercus</taxon>
    </lineage>
</organism>
<feature type="compositionally biased region" description="Polar residues" evidence="1">
    <location>
        <begin position="64"/>
        <end position="75"/>
    </location>
</feature>
<sequence>MRSSFWRVFELLEDERMAMKFATRKWLLRKSLADENYGFLLANNSYTNYVFNSLTNHLPKLPHNPNSDFLNNKTFPQMEKHRQ</sequence>
<evidence type="ECO:0000256" key="1">
    <source>
        <dbReference type="SAM" id="MobiDB-lite"/>
    </source>
</evidence>
<evidence type="ECO:0000313" key="3">
    <source>
        <dbReference type="Proteomes" id="UP000237347"/>
    </source>
</evidence>
<proteinExistence type="predicted"/>
<keyword evidence="3" id="KW-1185">Reference proteome</keyword>